<protein>
    <submittedName>
        <fullName evidence="1">Uncharacterized protein</fullName>
    </submittedName>
</protein>
<evidence type="ECO:0000313" key="2">
    <source>
        <dbReference type="Proteomes" id="UP001344658"/>
    </source>
</evidence>
<accession>A0ABU7PCZ9</accession>
<organism evidence="1 2">
    <name type="scientific">Actinacidiphila polyblastidii</name>
    <dbReference type="NCBI Taxonomy" id="3110430"/>
    <lineage>
        <taxon>Bacteria</taxon>
        <taxon>Bacillati</taxon>
        <taxon>Actinomycetota</taxon>
        <taxon>Actinomycetes</taxon>
        <taxon>Kitasatosporales</taxon>
        <taxon>Streptomycetaceae</taxon>
        <taxon>Actinacidiphila</taxon>
    </lineage>
</organism>
<dbReference type="EMBL" id="JAZEWV010000012">
    <property type="protein sequence ID" value="MEE4543680.1"/>
    <property type="molecule type" value="Genomic_DNA"/>
</dbReference>
<comment type="caution">
    <text evidence="1">The sequence shown here is derived from an EMBL/GenBank/DDBJ whole genome shotgun (WGS) entry which is preliminary data.</text>
</comment>
<proteinExistence type="predicted"/>
<gene>
    <name evidence="1" type="ORF">V2S66_17090</name>
</gene>
<dbReference type="RefSeq" id="WP_330796333.1">
    <property type="nucleotide sequence ID" value="NZ_JAZEWV010000012.1"/>
</dbReference>
<name>A0ABU7PCZ9_9ACTN</name>
<evidence type="ECO:0000313" key="1">
    <source>
        <dbReference type="EMBL" id="MEE4543680.1"/>
    </source>
</evidence>
<sequence>MDRGAQRAVDYWALRSHLPAWEPAGVLDTLRLARAARTGLASYRLGSLVDEMRLDMGGIPDGLHGAR</sequence>
<dbReference type="Proteomes" id="UP001344658">
    <property type="component" value="Unassembled WGS sequence"/>
</dbReference>
<reference evidence="1 2" key="1">
    <citation type="submission" date="2023-12" db="EMBL/GenBank/DDBJ databases">
        <title>Streptomyces sp. V4-01.</title>
        <authorList>
            <person name="Somphong A."/>
            <person name="Phongsopitanun W."/>
        </authorList>
    </citation>
    <scope>NUCLEOTIDE SEQUENCE [LARGE SCALE GENOMIC DNA]</scope>
    <source>
        <strain evidence="1 2">V4-01</strain>
    </source>
</reference>
<keyword evidence="2" id="KW-1185">Reference proteome</keyword>